<dbReference type="AlphaFoldDB" id="A0A168FPR6"/>
<feature type="binding site" description="axial binding residue" evidence="7">
    <location>
        <position position="448"/>
    </location>
    <ligand>
        <name>heme</name>
        <dbReference type="ChEBI" id="CHEBI:30413"/>
    </ligand>
    <ligandPart>
        <name>Fe</name>
        <dbReference type="ChEBI" id="CHEBI:18248"/>
    </ligandPart>
</feature>
<evidence type="ECO:0000256" key="4">
    <source>
        <dbReference type="ARBA" id="ARBA00022723"/>
    </source>
</evidence>
<dbReference type="STRING" id="1081108.A0A168FPR6"/>
<keyword evidence="3 7" id="KW-0349">Heme</keyword>
<dbReference type="PRINTS" id="PR00385">
    <property type="entry name" value="P450"/>
</dbReference>
<dbReference type="InterPro" id="IPR036396">
    <property type="entry name" value="Cyt_P450_sf"/>
</dbReference>
<dbReference type="Pfam" id="PF00067">
    <property type="entry name" value="p450"/>
    <property type="match status" value="1"/>
</dbReference>
<dbReference type="SUPFAM" id="SSF48264">
    <property type="entry name" value="Cytochrome P450"/>
    <property type="match status" value="1"/>
</dbReference>
<comment type="caution">
    <text evidence="10">The sequence shown here is derived from an EMBL/GenBank/DDBJ whole genome shotgun (WGS) entry which is preliminary data.</text>
</comment>
<evidence type="ECO:0000256" key="8">
    <source>
        <dbReference type="RuleBase" id="RU000461"/>
    </source>
</evidence>
<gene>
    <name evidence="10" type="ORF">LEL_07453</name>
</gene>
<dbReference type="PRINTS" id="PR00465">
    <property type="entry name" value="EP450IV"/>
</dbReference>
<evidence type="ECO:0000256" key="6">
    <source>
        <dbReference type="ARBA" id="ARBA00023033"/>
    </source>
</evidence>
<keyword evidence="5 7" id="KW-0408">Iron</keyword>
<dbReference type="InterPro" id="IPR017972">
    <property type="entry name" value="Cyt_P450_CS"/>
</dbReference>
<evidence type="ECO:0000256" key="9">
    <source>
        <dbReference type="SAM" id="Phobius"/>
    </source>
</evidence>
<keyword evidence="9" id="KW-0812">Transmembrane</keyword>
<keyword evidence="9" id="KW-0472">Membrane</keyword>
<dbReference type="Gene3D" id="1.10.630.10">
    <property type="entry name" value="Cytochrome P450"/>
    <property type="match status" value="1"/>
</dbReference>
<dbReference type="GO" id="GO:0005506">
    <property type="term" value="F:iron ion binding"/>
    <property type="evidence" value="ECO:0007669"/>
    <property type="project" value="InterPro"/>
</dbReference>
<evidence type="ECO:0000256" key="7">
    <source>
        <dbReference type="PIRSR" id="PIRSR602403-1"/>
    </source>
</evidence>
<evidence type="ECO:0000256" key="2">
    <source>
        <dbReference type="ARBA" id="ARBA00010617"/>
    </source>
</evidence>
<sequence length="509" mass="57875">MEANHRYNYYSLSIAIVFVACLLIGRVIYALFLSPYSHVPGPRICKVTRLWVDLHDIFLRRNQQIYKWHEKYGPVVLIAPGEVSVSSAASTKIIYRAGTQHPKSSFFDNFTMYGERTIFTALGCVDHRAMRKSTFSFYQPTTVYSDSVMGPLRQRVHLFKDELNNSAHAESTVGADIFKLTNSYAFDNITSLVYGPNHTSQSLESVKEKQTILEDWAECEVWNNLLYTFPLAHKFMKFAITHLQNPQFLHAEEKLFEWNMERLDSTIQNISTATGLSLVGRLLKDKKGSEVPRKTFLAAECLDNIHAAQTTVSLSLTYAIWLLAVHRSWQREVRNELQNLPMEEDGMPSFDAIKNAPILEACLRESLRTKPLSSGRAERIVPETHLYDEVMIPAGTIISTSTIAIQHNPSVFQNPHFYDPGRWLRADEDELRAMESHYIPFGYGARICLGKAFAVAEIKLLLACLLLNFDIHENEQSGTNATSMSQLGTENALPRGLRCDVLFRRLQKA</sequence>
<dbReference type="InterPro" id="IPR002403">
    <property type="entry name" value="Cyt_P450_E_grp-IV"/>
</dbReference>
<dbReference type="PANTHER" id="PTHR24305:SF166">
    <property type="entry name" value="CYTOCHROME P450 12A4, MITOCHONDRIAL-RELATED"/>
    <property type="match status" value="1"/>
</dbReference>
<dbReference type="GO" id="GO:0020037">
    <property type="term" value="F:heme binding"/>
    <property type="evidence" value="ECO:0007669"/>
    <property type="project" value="InterPro"/>
</dbReference>
<name>A0A168FPR6_CORDF</name>
<keyword evidence="4 7" id="KW-0479">Metal-binding</keyword>
<reference evidence="10 11" key="1">
    <citation type="journal article" date="2016" name="Genome Biol. Evol.">
        <title>Divergent and convergent evolution of fungal pathogenicity.</title>
        <authorList>
            <person name="Shang Y."/>
            <person name="Xiao G."/>
            <person name="Zheng P."/>
            <person name="Cen K."/>
            <person name="Zhan S."/>
            <person name="Wang C."/>
        </authorList>
    </citation>
    <scope>NUCLEOTIDE SEQUENCE [LARGE SCALE GENOMIC DNA]</scope>
    <source>
        <strain evidence="10 11">RCEF 1005</strain>
    </source>
</reference>
<comment type="cofactor">
    <cofactor evidence="1 7">
        <name>heme</name>
        <dbReference type="ChEBI" id="CHEBI:30413"/>
    </cofactor>
</comment>
<keyword evidence="9" id="KW-1133">Transmembrane helix</keyword>
<evidence type="ECO:0000256" key="3">
    <source>
        <dbReference type="ARBA" id="ARBA00022617"/>
    </source>
</evidence>
<dbReference type="GO" id="GO:0016705">
    <property type="term" value="F:oxidoreductase activity, acting on paired donors, with incorporation or reduction of molecular oxygen"/>
    <property type="evidence" value="ECO:0007669"/>
    <property type="project" value="InterPro"/>
</dbReference>
<protein>
    <submittedName>
        <fullName evidence="10">Benzoate 4-monooxygenase cytochrome P450</fullName>
    </submittedName>
</protein>
<dbReference type="EMBL" id="AZHF01000005">
    <property type="protein sequence ID" value="OAA75465.1"/>
    <property type="molecule type" value="Genomic_DNA"/>
</dbReference>
<dbReference type="Proteomes" id="UP000076881">
    <property type="component" value="Unassembled WGS sequence"/>
</dbReference>
<keyword evidence="8" id="KW-0560">Oxidoreductase</keyword>
<keyword evidence="6 8" id="KW-0503">Monooxygenase</keyword>
<dbReference type="GO" id="GO:0004497">
    <property type="term" value="F:monooxygenase activity"/>
    <property type="evidence" value="ECO:0007669"/>
    <property type="project" value="UniProtKB-KW"/>
</dbReference>
<organism evidence="10 11">
    <name type="scientific">Akanthomyces lecanii RCEF 1005</name>
    <dbReference type="NCBI Taxonomy" id="1081108"/>
    <lineage>
        <taxon>Eukaryota</taxon>
        <taxon>Fungi</taxon>
        <taxon>Dikarya</taxon>
        <taxon>Ascomycota</taxon>
        <taxon>Pezizomycotina</taxon>
        <taxon>Sordariomycetes</taxon>
        <taxon>Hypocreomycetidae</taxon>
        <taxon>Hypocreales</taxon>
        <taxon>Cordycipitaceae</taxon>
        <taxon>Akanthomyces</taxon>
        <taxon>Cordyceps confragosa</taxon>
    </lineage>
</organism>
<dbReference type="PROSITE" id="PS00086">
    <property type="entry name" value="CYTOCHROME_P450"/>
    <property type="match status" value="1"/>
</dbReference>
<dbReference type="PANTHER" id="PTHR24305">
    <property type="entry name" value="CYTOCHROME P450"/>
    <property type="match status" value="1"/>
</dbReference>
<proteinExistence type="inferred from homology"/>
<evidence type="ECO:0000256" key="1">
    <source>
        <dbReference type="ARBA" id="ARBA00001971"/>
    </source>
</evidence>
<evidence type="ECO:0000256" key="5">
    <source>
        <dbReference type="ARBA" id="ARBA00023004"/>
    </source>
</evidence>
<comment type="similarity">
    <text evidence="2 8">Belongs to the cytochrome P450 family.</text>
</comment>
<evidence type="ECO:0000313" key="10">
    <source>
        <dbReference type="EMBL" id="OAA75465.1"/>
    </source>
</evidence>
<accession>A0A168FPR6</accession>
<feature type="transmembrane region" description="Helical" evidence="9">
    <location>
        <begin position="12"/>
        <end position="32"/>
    </location>
</feature>
<evidence type="ECO:0000313" key="11">
    <source>
        <dbReference type="Proteomes" id="UP000076881"/>
    </source>
</evidence>
<keyword evidence="11" id="KW-1185">Reference proteome</keyword>
<dbReference type="InterPro" id="IPR001128">
    <property type="entry name" value="Cyt_P450"/>
</dbReference>
<dbReference type="OrthoDB" id="1470350at2759"/>
<dbReference type="InterPro" id="IPR050121">
    <property type="entry name" value="Cytochrome_P450_monoxygenase"/>
</dbReference>
<dbReference type="PROSITE" id="PS51257">
    <property type="entry name" value="PROKAR_LIPOPROTEIN"/>
    <property type="match status" value="1"/>
</dbReference>